<dbReference type="Proteomes" id="UP000270219">
    <property type="component" value="Unassembled WGS sequence"/>
</dbReference>
<keyword evidence="3" id="KW-1185">Reference proteome</keyword>
<proteinExistence type="predicted"/>
<comment type="caution">
    <text evidence="2">The sequence shown here is derived from an EMBL/GenBank/DDBJ whole genome shotgun (WGS) entry which is preliminary data.</text>
</comment>
<keyword evidence="1" id="KW-0812">Transmembrane</keyword>
<dbReference type="RefSeq" id="WP_121521437.1">
    <property type="nucleotide sequence ID" value="NZ_RCHR01000001.1"/>
</dbReference>
<dbReference type="OrthoDB" id="2381403at2"/>
<dbReference type="AlphaFoldDB" id="A0A498DBF5"/>
<keyword evidence="1" id="KW-1133">Transmembrane helix</keyword>
<dbReference type="PROSITE" id="PS51257">
    <property type="entry name" value="PROKAR_LIPOPROTEIN"/>
    <property type="match status" value="1"/>
</dbReference>
<evidence type="ECO:0000313" key="2">
    <source>
        <dbReference type="EMBL" id="RLL48341.1"/>
    </source>
</evidence>
<protein>
    <recommendedName>
        <fullName evidence="4">Lipoprotein</fullName>
    </recommendedName>
</protein>
<reference evidence="2 3" key="1">
    <citation type="submission" date="2018-10" db="EMBL/GenBank/DDBJ databases">
        <title>Oceanobacillus sp. YLB-02 draft genome.</title>
        <authorList>
            <person name="Yu L."/>
        </authorList>
    </citation>
    <scope>NUCLEOTIDE SEQUENCE [LARGE SCALE GENOMIC DNA]</scope>
    <source>
        <strain evidence="2 3">YLB-02</strain>
    </source>
</reference>
<name>A0A498DBF5_9BACI</name>
<sequence>MKKQWQSFYVVTFITIILLVLVACNEKTETKYQDENLVTIETVLNQAFTGPSDELKQIVDSKGLEDLVQYDENFYKDYFADESSYLEFVKNNYGSGFMIEPIRNGYELKVNNIEYEKTESNEIIYNFAVEIQYRKEGSKKSAVEVVKGQANLNKEHKIEDLLIHDKEFHSLFNN</sequence>
<keyword evidence="1" id="KW-0472">Membrane</keyword>
<accession>A0A498DBF5</accession>
<dbReference type="EMBL" id="RCHR01000001">
    <property type="protein sequence ID" value="RLL48341.1"/>
    <property type="molecule type" value="Genomic_DNA"/>
</dbReference>
<feature type="transmembrane region" description="Helical" evidence="1">
    <location>
        <begin position="6"/>
        <end position="24"/>
    </location>
</feature>
<evidence type="ECO:0000313" key="3">
    <source>
        <dbReference type="Proteomes" id="UP000270219"/>
    </source>
</evidence>
<gene>
    <name evidence="2" type="ORF">D8M04_03495</name>
</gene>
<evidence type="ECO:0008006" key="4">
    <source>
        <dbReference type="Google" id="ProtNLM"/>
    </source>
</evidence>
<organism evidence="2 3">
    <name type="scientific">Oceanobacillus piezotolerans</name>
    <dbReference type="NCBI Taxonomy" id="2448030"/>
    <lineage>
        <taxon>Bacteria</taxon>
        <taxon>Bacillati</taxon>
        <taxon>Bacillota</taxon>
        <taxon>Bacilli</taxon>
        <taxon>Bacillales</taxon>
        <taxon>Bacillaceae</taxon>
        <taxon>Oceanobacillus</taxon>
    </lineage>
</organism>
<evidence type="ECO:0000256" key="1">
    <source>
        <dbReference type="SAM" id="Phobius"/>
    </source>
</evidence>